<keyword evidence="3" id="KW-1185">Reference proteome</keyword>
<evidence type="ECO:0000313" key="2">
    <source>
        <dbReference type="EMBL" id="KAK7025994.1"/>
    </source>
</evidence>
<gene>
    <name evidence="2" type="ORF">VNI00_015825</name>
</gene>
<sequence>MDLVFSDNNVRHTTITSLPSGQPVYRVSTTSSRILNSETATIKKISESENEELAQDIAIVKWHGLRDDTCRVRGRNVSPKHDKTFTTTKWFVASNGEKYSWKRSSNETVLRDQTKNIVATHSRSPEDLHQTKLSISQVGVPIVDDIVATFVLVEGRERKTEGASYASISTPVVAMDASSMAYTFSAANAGR</sequence>
<feature type="domain" description="DUF6593" evidence="1">
    <location>
        <begin position="8"/>
        <end position="159"/>
    </location>
</feature>
<accession>A0AAW0BI73</accession>
<protein>
    <recommendedName>
        <fullName evidence="1">DUF6593 domain-containing protein</fullName>
    </recommendedName>
</protein>
<dbReference type="AlphaFoldDB" id="A0AAW0BI73"/>
<dbReference type="InterPro" id="IPR046528">
    <property type="entry name" value="DUF6593"/>
</dbReference>
<name>A0AAW0BI73_9AGAR</name>
<evidence type="ECO:0000313" key="3">
    <source>
        <dbReference type="Proteomes" id="UP001383192"/>
    </source>
</evidence>
<evidence type="ECO:0000259" key="1">
    <source>
        <dbReference type="Pfam" id="PF20236"/>
    </source>
</evidence>
<reference evidence="2 3" key="1">
    <citation type="submission" date="2024-01" db="EMBL/GenBank/DDBJ databases">
        <title>A draft genome for a cacao thread blight-causing isolate of Paramarasmius palmivorus.</title>
        <authorList>
            <person name="Baruah I.K."/>
            <person name="Bukari Y."/>
            <person name="Amoako-Attah I."/>
            <person name="Meinhardt L.W."/>
            <person name="Bailey B.A."/>
            <person name="Cohen S.P."/>
        </authorList>
    </citation>
    <scope>NUCLEOTIDE SEQUENCE [LARGE SCALE GENOMIC DNA]</scope>
    <source>
        <strain evidence="2 3">GH-12</strain>
    </source>
</reference>
<dbReference type="Proteomes" id="UP001383192">
    <property type="component" value="Unassembled WGS sequence"/>
</dbReference>
<dbReference type="EMBL" id="JAYKXP010000109">
    <property type="protein sequence ID" value="KAK7025994.1"/>
    <property type="molecule type" value="Genomic_DNA"/>
</dbReference>
<comment type="caution">
    <text evidence="2">The sequence shown here is derived from an EMBL/GenBank/DDBJ whole genome shotgun (WGS) entry which is preliminary data.</text>
</comment>
<dbReference type="Pfam" id="PF20236">
    <property type="entry name" value="DUF6593"/>
    <property type="match status" value="1"/>
</dbReference>
<proteinExistence type="predicted"/>
<organism evidence="2 3">
    <name type="scientific">Paramarasmius palmivorus</name>
    <dbReference type="NCBI Taxonomy" id="297713"/>
    <lineage>
        <taxon>Eukaryota</taxon>
        <taxon>Fungi</taxon>
        <taxon>Dikarya</taxon>
        <taxon>Basidiomycota</taxon>
        <taxon>Agaricomycotina</taxon>
        <taxon>Agaricomycetes</taxon>
        <taxon>Agaricomycetidae</taxon>
        <taxon>Agaricales</taxon>
        <taxon>Marasmiineae</taxon>
        <taxon>Marasmiaceae</taxon>
        <taxon>Paramarasmius</taxon>
    </lineage>
</organism>